<dbReference type="EMBL" id="QGDJ01000001">
    <property type="protein sequence ID" value="PWJ21773.1"/>
    <property type="molecule type" value="Genomic_DNA"/>
</dbReference>
<protein>
    <recommendedName>
        <fullName evidence="6">SH3 domain-containing protein</fullName>
    </recommendedName>
</protein>
<keyword evidence="1" id="KW-0732">Signal</keyword>
<evidence type="ECO:0000313" key="2">
    <source>
        <dbReference type="EMBL" id="PWJ21773.1"/>
    </source>
</evidence>
<sequence length="199" mass="21297">MRSLLAAILILLAAPATATQDAWPALFDVAGVSADDVLNIRAAPTAASEIVGTVAPDAVDIEVIRPNEALTWGLVNTAEGTGWVSLAFLQRQPGQWTGAYPPVQQCFGTEPFWSIDIDDRAATFSTPDTSIQGQVIARMASANRRDRHGLRIALPEGRWIDGVISWETCSDFMSDREYGLTFDALGTDGVLSGCCSLGR</sequence>
<accession>A0A2Y9A0I5</accession>
<keyword evidence="4" id="KW-1185">Reference proteome</keyword>
<dbReference type="AlphaFoldDB" id="A0A2Y9A0I5"/>
<dbReference type="Gene3D" id="2.30.30.40">
    <property type="entry name" value="SH3 Domains"/>
    <property type="match status" value="1"/>
</dbReference>
<dbReference type="EMBL" id="UETC01000001">
    <property type="protein sequence ID" value="SSA38051.1"/>
    <property type="molecule type" value="Genomic_DNA"/>
</dbReference>
<dbReference type="Proteomes" id="UP000245839">
    <property type="component" value="Unassembled WGS sequence"/>
</dbReference>
<organism evidence="3 5">
    <name type="scientific">Jannaschia seohaensis</name>
    <dbReference type="NCBI Taxonomy" id="475081"/>
    <lineage>
        <taxon>Bacteria</taxon>
        <taxon>Pseudomonadati</taxon>
        <taxon>Pseudomonadota</taxon>
        <taxon>Alphaproteobacteria</taxon>
        <taxon>Rhodobacterales</taxon>
        <taxon>Roseobacteraceae</taxon>
        <taxon>Jannaschia</taxon>
    </lineage>
</organism>
<evidence type="ECO:0000256" key="1">
    <source>
        <dbReference type="SAM" id="SignalP"/>
    </source>
</evidence>
<feature type="signal peptide" evidence="1">
    <location>
        <begin position="1"/>
        <end position="18"/>
    </location>
</feature>
<reference evidence="3 5" key="1">
    <citation type="submission" date="2016-10" db="EMBL/GenBank/DDBJ databases">
        <authorList>
            <person name="Cai Z."/>
        </authorList>
    </citation>
    <scope>NUCLEOTIDE SEQUENCE [LARGE SCALE GENOMIC DNA]</scope>
    <source>
        <strain evidence="3 5">DSM 25227</strain>
    </source>
</reference>
<evidence type="ECO:0000313" key="4">
    <source>
        <dbReference type="Proteomes" id="UP000245839"/>
    </source>
</evidence>
<evidence type="ECO:0000313" key="5">
    <source>
        <dbReference type="Proteomes" id="UP000251571"/>
    </source>
</evidence>
<dbReference type="RefSeq" id="WP_109562415.1">
    <property type="nucleotide sequence ID" value="NZ_QGDJ01000001.1"/>
</dbReference>
<proteinExistence type="predicted"/>
<reference evidence="2 4" key="2">
    <citation type="submission" date="2018-03" db="EMBL/GenBank/DDBJ databases">
        <title>Genomic Encyclopedia of Archaeal and Bacterial Type Strains, Phase II (KMG-II): from individual species to whole genera.</title>
        <authorList>
            <person name="Goeker M."/>
        </authorList>
    </citation>
    <scope>NUCLEOTIDE SEQUENCE [LARGE SCALE GENOMIC DNA]</scope>
    <source>
        <strain evidence="2 4">DSM 25227</strain>
    </source>
</reference>
<evidence type="ECO:0008006" key="6">
    <source>
        <dbReference type="Google" id="ProtNLM"/>
    </source>
</evidence>
<gene>
    <name evidence="2" type="ORF">BCF38_101181</name>
    <name evidence="3" type="ORF">SAMN05421539_101181</name>
</gene>
<evidence type="ECO:0000313" key="3">
    <source>
        <dbReference type="EMBL" id="SSA38051.1"/>
    </source>
</evidence>
<dbReference type="OrthoDB" id="5489750at2"/>
<name>A0A2Y9A0I5_9RHOB</name>
<feature type="chain" id="PRO_5036058877" description="SH3 domain-containing protein" evidence="1">
    <location>
        <begin position="19"/>
        <end position="199"/>
    </location>
</feature>
<dbReference type="Proteomes" id="UP000251571">
    <property type="component" value="Unassembled WGS sequence"/>
</dbReference>